<dbReference type="EMBL" id="JAQMWT010000133">
    <property type="protein sequence ID" value="KAJ8609751.1"/>
    <property type="molecule type" value="Genomic_DNA"/>
</dbReference>
<evidence type="ECO:0000259" key="1">
    <source>
        <dbReference type="Pfam" id="PF00501"/>
    </source>
</evidence>
<reference evidence="2" key="1">
    <citation type="submission" date="2023-01" db="EMBL/GenBank/DDBJ databases">
        <title>Metagenome sequencing of chrysophaentin producing Chrysophaeum taylorii.</title>
        <authorList>
            <person name="Davison J."/>
            <person name="Bewley C."/>
        </authorList>
    </citation>
    <scope>NUCLEOTIDE SEQUENCE</scope>
    <source>
        <strain evidence="2">NIES-1699</strain>
    </source>
</reference>
<dbReference type="Gene3D" id="3.30.300.30">
    <property type="match status" value="1"/>
</dbReference>
<dbReference type="SUPFAM" id="SSF56801">
    <property type="entry name" value="Acetyl-CoA synthetase-like"/>
    <property type="match status" value="1"/>
</dbReference>
<sequence length="507" mass="55674">MTSSKPQWWSPWSAEASWQAQARKTAAALDKEAFLTWLDGAGVEAANLSYGEVWIRSAFVANWLLGDIGLALGDRAMLVYAPGPEFFVAFVACLRAGVLAVPNYPPDPAQLQRGLEKLDLVTTNCGAEVGLTDSIVNKLRVTTSIWHSWPGIRWYNTEGLGESDNDDDPSRALFHRLRRCFDLRLGEASSSRLCNLHEPSVRVLAVSWLPQFHDTGLMLTLLGPFCAGYHMVNFSPLSFLADPLMWMRAVSKYRALWTAAPDFGYQLCTKRAAGAYISDIDLSCVVILACGAGQRCVPSILREFAAYFAIHCKLQDDGNRSLFVPNYGLAEHVVATCAEAEGIITSRRRPDLASCGSEFQIDLRIVDAETRCVAPDGTPGELWLSSGSVALGYWGKPDLSSETFHARLEPDDGKVYLRTGDEAFIEDGRLFICGRIKDMIIIGGENYYSDDVEIAATEAMVDAVRSGCIAAFSVVGSDDDDEWLCIVLEVRDHAASDYGAGRFETRC</sequence>
<dbReference type="Gene3D" id="3.40.50.12780">
    <property type="entry name" value="N-terminal domain of ligase-like"/>
    <property type="match status" value="2"/>
</dbReference>
<dbReference type="Pfam" id="PF00501">
    <property type="entry name" value="AMP-binding"/>
    <property type="match status" value="2"/>
</dbReference>
<dbReference type="InterPro" id="IPR000873">
    <property type="entry name" value="AMP-dep_synth/lig_dom"/>
</dbReference>
<evidence type="ECO:0000313" key="2">
    <source>
        <dbReference type="EMBL" id="KAJ8609751.1"/>
    </source>
</evidence>
<protein>
    <recommendedName>
        <fullName evidence="1">AMP-dependent synthetase/ligase domain-containing protein</fullName>
    </recommendedName>
</protein>
<feature type="domain" description="AMP-dependent synthetase/ligase" evidence="1">
    <location>
        <begin position="206"/>
        <end position="394"/>
    </location>
</feature>
<proteinExistence type="predicted"/>
<accession>A0AAD7ULK0</accession>
<dbReference type="PANTHER" id="PTHR22754">
    <property type="entry name" value="DISCO-INTERACTING PROTEIN 2 DIP2 -RELATED"/>
    <property type="match status" value="1"/>
</dbReference>
<dbReference type="Proteomes" id="UP001230188">
    <property type="component" value="Unassembled WGS sequence"/>
</dbReference>
<comment type="caution">
    <text evidence="2">The sequence shown here is derived from an EMBL/GenBank/DDBJ whole genome shotgun (WGS) entry which is preliminary data.</text>
</comment>
<evidence type="ECO:0000313" key="3">
    <source>
        <dbReference type="Proteomes" id="UP001230188"/>
    </source>
</evidence>
<dbReference type="PANTHER" id="PTHR22754:SF32">
    <property type="entry name" value="DISCO-INTERACTING PROTEIN 2"/>
    <property type="match status" value="1"/>
</dbReference>
<feature type="domain" description="AMP-dependent synthetase/ligase" evidence="1">
    <location>
        <begin position="30"/>
        <end position="132"/>
    </location>
</feature>
<name>A0AAD7ULK0_9STRA</name>
<organism evidence="2 3">
    <name type="scientific">Chrysophaeum taylorii</name>
    <dbReference type="NCBI Taxonomy" id="2483200"/>
    <lineage>
        <taxon>Eukaryota</taxon>
        <taxon>Sar</taxon>
        <taxon>Stramenopiles</taxon>
        <taxon>Ochrophyta</taxon>
        <taxon>Pelagophyceae</taxon>
        <taxon>Pelagomonadales</taxon>
        <taxon>Pelagomonadaceae</taxon>
        <taxon>Chrysophaeum</taxon>
    </lineage>
</organism>
<gene>
    <name evidence="2" type="ORF">CTAYLR_009247</name>
</gene>
<dbReference type="AlphaFoldDB" id="A0AAD7ULK0"/>
<dbReference type="InterPro" id="IPR042099">
    <property type="entry name" value="ANL_N_sf"/>
</dbReference>
<dbReference type="InterPro" id="IPR045851">
    <property type="entry name" value="AMP-bd_C_sf"/>
</dbReference>
<keyword evidence="3" id="KW-1185">Reference proteome</keyword>